<dbReference type="AlphaFoldDB" id="A0A841AIL0"/>
<sequence length="183" mass="19707">MSFQAYLDTVKKQTGMDPADFRAAAEAKGLLADGVKTGEIVAWLAADYELGRGHAMAIVATLKPTRAADKSDDPVAAHFTGAKSHWRATFDRLVSSAGEFGPVALAPTNSYIGLTKGRAKFAIVAVTADRLDVGIKLKGAEPTHRIEAAGSWNSMVTHRVRITDPAQLDDELLDWLRRAYEAV</sequence>
<dbReference type="InterPro" id="IPR043714">
    <property type="entry name" value="DUF5655"/>
</dbReference>
<dbReference type="InterPro" id="IPR025629">
    <property type="entry name" value="DUF4287"/>
</dbReference>
<dbReference type="Pfam" id="PF18899">
    <property type="entry name" value="DUF5655"/>
    <property type="match status" value="1"/>
</dbReference>
<keyword evidence="3" id="KW-1185">Reference proteome</keyword>
<dbReference type="Pfam" id="PF14117">
    <property type="entry name" value="DUF4287"/>
    <property type="match status" value="1"/>
</dbReference>
<dbReference type="EMBL" id="JACHMJ010000001">
    <property type="protein sequence ID" value="MBB5843067.1"/>
    <property type="molecule type" value="Genomic_DNA"/>
</dbReference>
<evidence type="ECO:0000313" key="2">
    <source>
        <dbReference type="EMBL" id="MBB5843067.1"/>
    </source>
</evidence>
<evidence type="ECO:0000313" key="3">
    <source>
        <dbReference type="Proteomes" id="UP000536685"/>
    </source>
</evidence>
<feature type="domain" description="DUF5655" evidence="1">
    <location>
        <begin position="76"/>
        <end position="181"/>
    </location>
</feature>
<protein>
    <recommendedName>
        <fullName evidence="1">DUF5655 domain-containing protein</fullName>
    </recommendedName>
</protein>
<comment type="caution">
    <text evidence="2">The sequence shown here is derived from an EMBL/GenBank/DDBJ whole genome shotgun (WGS) entry which is preliminary data.</text>
</comment>
<dbReference type="Proteomes" id="UP000536685">
    <property type="component" value="Unassembled WGS sequence"/>
</dbReference>
<organism evidence="2 3">
    <name type="scientific">Conyzicola lurida</name>
    <dbReference type="NCBI Taxonomy" id="1172621"/>
    <lineage>
        <taxon>Bacteria</taxon>
        <taxon>Bacillati</taxon>
        <taxon>Actinomycetota</taxon>
        <taxon>Actinomycetes</taxon>
        <taxon>Micrococcales</taxon>
        <taxon>Microbacteriaceae</taxon>
        <taxon>Conyzicola</taxon>
    </lineage>
</organism>
<reference evidence="2 3" key="1">
    <citation type="submission" date="2020-08" db="EMBL/GenBank/DDBJ databases">
        <title>Sequencing the genomes of 1000 actinobacteria strains.</title>
        <authorList>
            <person name="Klenk H.-P."/>
        </authorList>
    </citation>
    <scope>NUCLEOTIDE SEQUENCE [LARGE SCALE GENOMIC DNA]</scope>
    <source>
        <strain evidence="2 3">DSM 105784</strain>
    </source>
</reference>
<accession>A0A841AIL0</accession>
<dbReference type="RefSeq" id="WP_184235172.1">
    <property type="nucleotide sequence ID" value="NZ_JACHMJ010000001.1"/>
</dbReference>
<name>A0A841AIL0_9MICO</name>
<gene>
    <name evidence="2" type="ORF">HD599_001390</name>
</gene>
<evidence type="ECO:0000259" key="1">
    <source>
        <dbReference type="Pfam" id="PF18899"/>
    </source>
</evidence>
<proteinExistence type="predicted"/>